<evidence type="ECO:0000313" key="1">
    <source>
        <dbReference type="EMBL" id="SVD40815.1"/>
    </source>
</evidence>
<dbReference type="EMBL" id="UINC01148750">
    <property type="protein sequence ID" value="SVD40815.1"/>
    <property type="molecule type" value="Genomic_DNA"/>
</dbReference>
<name>A0A382V452_9ZZZZ</name>
<protein>
    <submittedName>
        <fullName evidence="1">Uncharacterized protein</fullName>
    </submittedName>
</protein>
<organism evidence="1">
    <name type="scientific">marine metagenome</name>
    <dbReference type="NCBI Taxonomy" id="408172"/>
    <lineage>
        <taxon>unclassified sequences</taxon>
        <taxon>metagenomes</taxon>
        <taxon>ecological metagenomes</taxon>
    </lineage>
</organism>
<feature type="non-terminal residue" evidence="1">
    <location>
        <position position="1"/>
    </location>
</feature>
<gene>
    <name evidence="1" type="ORF">METZ01_LOCUS393669</name>
</gene>
<proteinExistence type="predicted"/>
<sequence length="166" mass="18595">SSQLSISFNLSPRDLDDAYVHQAVYATERLEVFLDPPTLEISAPFIDQGVIELHDRQYRRFVLQELSPGQRVKIPMPLSSSLRWMLKWAALAGAFLVSGLALVLSRGRPDDASNADTPSLEDRQILLAEIARLDDAHAEQPQDQHYLDQRARLIHDAVALTRALGN</sequence>
<dbReference type="AlphaFoldDB" id="A0A382V452"/>
<accession>A0A382V452</accession>
<reference evidence="1" key="1">
    <citation type="submission" date="2018-05" db="EMBL/GenBank/DDBJ databases">
        <authorList>
            <person name="Lanie J.A."/>
            <person name="Ng W.-L."/>
            <person name="Kazmierczak K.M."/>
            <person name="Andrzejewski T.M."/>
            <person name="Davidsen T.M."/>
            <person name="Wayne K.J."/>
            <person name="Tettelin H."/>
            <person name="Glass J.I."/>
            <person name="Rusch D."/>
            <person name="Podicherti R."/>
            <person name="Tsui H.-C.T."/>
            <person name="Winkler M.E."/>
        </authorList>
    </citation>
    <scope>NUCLEOTIDE SEQUENCE</scope>
</reference>